<gene>
    <name evidence="1" type="primary">deoC_1</name>
    <name evidence="1" type="ORF">Clow_00334</name>
</gene>
<protein>
    <submittedName>
        <fullName evidence="1">Deoxyribose-phosphate aldolase</fullName>
        <ecNumber evidence="1">4.1.2.4</ecNumber>
    </submittedName>
</protein>
<keyword evidence="1" id="KW-0456">Lyase</keyword>
<dbReference type="GO" id="GO:0004139">
    <property type="term" value="F:deoxyribose-phosphate aldolase activity"/>
    <property type="evidence" value="ECO:0007669"/>
    <property type="project" value="UniProtKB-EC"/>
</dbReference>
<accession>A0A0Q1AK39</accession>
<name>A0A0Q1AK39_9CORY</name>
<dbReference type="OrthoDB" id="4421412at2"/>
<dbReference type="AlphaFoldDB" id="A0A0Q1AK39"/>
<sequence length="143" mass="15220">MRKDLTGASSRAAVAEAIEQGERSLLVPASWIPAEVPEGVEMMAACGFPTGRHHPLIKASEARLAVQSGAVAVLIVLDSSADEYAWMTDLITAREAVSEQVRLAAGIDVHGPHRAEMEETARRAGAEEIVLIEASYGVLSSER</sequence>
<dbReference type="CDD" id="cd00945">
    <property type="entry name" value="Aldolase_Class_I"/>
    <property type="match status" value="1"/>
</dbReference>
<dbReference type="EC" id="4.1.2.4" evidence="1"/>
<evidence type="ECO:0000313" key="1">
    <source>
        <dbReference type="EMBL" id="KQB87279.1"/>
    </source>
</evidence>
<proteinExistence type="predicted"/>
<comment type="caution">
    <text evidence="1">The sequence shown here is derived from an EMBL/GenBank/DDBJ whole genome shotgun (WGS) entry which is preliminary data.</text>
</comment>
<keyword evidence="2" id="KW-1185">Reference proteome</keyword>
<dbReference type="Proteomes" id="UP000050488">
    <property type="component" value="Unassembled WGS sequence"/>
</dbReference>
<dbReference type="SUPFAM" id="SSF51569">
    <property type="entry name" value="Aldolase"/>
    <property type="match status" value="1"/>
</dbReference>
<dbReference type="InterPro" id="IPR013785">
    <property type="entry name" value="Aldolase_TIM"/>
</dbReference>
<dbReference type="STRING" id="1544413.Clow_00334"/>
<evidence type="ECO:0000313" key="2">
    <source>
        <dbReference type="Proteomes" id="UP000050488"/>
    </source>
</evidence>
<dbReference type="RefSeq" id="WP_055175337.1">
    <property type="nucleotide sequence ID" value="NZ_JAUSQY010000001.1"/>
</dbReference>
<dbReference type="PATRIC" id="fig|1544413.3.peg.337"/>
<dbReference type="Gene3D" id="3.20.20.70">
    <property type="entry name" value="Aldolase class I"/>
    <property type="match status" value="1"/>
</dbReference>
<organism evidence="1 2">
    <name type="scientific">Corynebacterium lowii</name>
    <dbReference type="NCBI Taxonomy" id="1544413"/>
    <lineage>
        <taxon>Bacteria</taxon>
        <taxon>Bacillati</taxon>
        <taxon>Actinomycetota</taxon>
        <taxon>Actinomycetes</taxon>
        <taxon>Mycobacteriales</taxon>
        <taxon>Corynebacteriaceae</taxon>
        <taxon>Corynebacterium</taxon>
    </lineage>
</organism>
<reference evidence="1 2" key="1">
    <citation type="submission" date="2015-10" db="EMBL/GenBank/DDBJ databases">
        <title>Corynebacteirum lowii and Corynebacterium oculi species nova, derived from human clinical disease and and emended description of Corynebacterium mastiditis.</title>
        <authorList>
            <person name="Bernard K."/>
            <person name="Pacheco A.L."/>
            <person name="Mcdougall C."/>
            <person name="Burtx T."/>
            <person name="Weibe D."/>
            <person name="Tyler S."/>
            <person name="Olson A.B."/>
            <person name="Cnockaert M."/>
            <person name="Eguchi H."/>
            <person name="Kuwahara T."/>
            <person name="Nakayama-Imaohji H."/>
            <person name="Boudewijins M."/>
            <person name="Van Hoecke F."/>
            <person name="Bernier A.-M."/>
            <person name="Vandamme P."/>
        </authorList>
    </citation>
    <scope>NUCLEOTIDE SEQUENCE [LARGE SCALE GENOMIC DNA]</scope>
    <source>
        <strain evidence="1 2">NML 130206</strain>
    </source>
</reference>
<dbReference type="EMBL" id="LKEV01000001">
    <property type="protein sequence ID" value="KQB87279.1"/>
    <property type="molecule type" value="Genomic_DNA"/>
</dbReference>